<dbReference type="STRING" id="36842.SAMN02194393_01586"/>
<dbReference type="RefSeq" id="WP_079490677.1">
    <property type="nucleotide sequence ID" value="NZ_FUZT01000003.1"/>
</dbReference>
<dbReference type="InterPro" id="IPR001119">
    <property type="entry name" value="SLH_dom"/>
</dbReference>
<evidence type="ECO:0000256" key="3">
    <source>
        <dbReference type="SAM" id="SignalP"/>
    </source>
</evidence>
<evidence type="ECO:0000313" key="5">
    <source>
        <dbReference type="EMBL" id="SKC58134.1"/>
    </source>
</evidence>
<sequence>MRKILSLVLVLSMVLGSFGFAFAAPADVEGTDYEDAVTRLIALEIVSGYDDGEFKPEKTITRAEFAKIMIHAVGVGESAQYSKGATAFSDVPAGHWASGYINQAAGMEIINGRGDGTFGPEDKVTYAQAVTMIVRALGYEPKAQAMGGYPNGYLAVAAEEDITDDISFADASAATRGDVAKMVDASLDVNLMYQATWGDTPEYKNDDDDKTLLKTKLHIDEIEGVVTAVPNIKSSLKDNEIEVDSEDDGSDIYELLIGDVNLDTLLGLEVTIWADDDQIVNLEVDTDEDNIKFDTIVKKDSDDEVVYLYVDDEEYDWAKNAEVYVNFEEEKLDKIPADAYGYFVLNDDDEVAYANLFDFGEVEAGVVFKIDDDEYEFVDRTGDEETLDLSDYDDGVFVYNEKFEVIDIDDVDVNSAIYAWEDSDELYLVVKNSTVSGELEKVKNDEVKIDGENYDKAYDGAAYSDDEFDSFKAYSNKDSLDDINGEEVTAVLDLNDEVQLIFSDTKATSATKYAVVTYADFGSKAEVEVVIPDAEGDEEEAKYEFDDRSDAKPLRDIDEDYWFDSVEDGLEFAIMQFKLNKDGDIDDEDLKIELVENSLLTNNDAPAIEKDSDEDVLYLVDKDGDKTKFYIDEDTVFMTALDDESELDPKVISYKSIYESEFKAESDERAVILGKPGKDADMVVFIDPEFEGVDDDVYFGVVTEDVGTAGNGDDDIVAIDVFEKGEDDYVLEDEDDFGNGDIVAFKMNTDDEAKLDKSYDIIEDRYVKFDKDEDGDKDDDYVVVNGESMRLAKGVVVWILDEDKEADDPGKVKDIADYKYFKAVRDDDNKGEIVAITLREELKDSDEGGSEGDEGTVDYVGSNRIIIDGDRKEIDEDTILYDKDGKKVLAMGEDIQDELKEGMRVEVIEYDEDDEDLIVELKLLGDPIDKSDLEDAIEDAEDFLKDNDEDDYDSDLWNDLEDALKDAEEVMEDSDDEEEIEDAVKAIEDAIDALEDSVGGDEEITVTVRPTESTIGVVVEVKVEGYDDAATYMVETAQGEDVALEPVDLGDEAVTFGVKEGDTVKVTLYDADGEVIAEDVEVEVEAK</sequence>
<dbReference type="AlphaFoldDB" id="A0A1T5K3I2"/>
<feature type="signal peptide" evidence="3">
    <location>
        <begin position="1"/>
        <end position="23"/>
    </location>
</feature>
<organism evidence="5 6">
    <name type="scientific">Maledivibacter halophilus</name>
    <dbReference type="NCBI Taxonomy" id="36842"/>
    <lineage>
        <taxon>Bacteria</taxon>
        <taxon>Bacillati</taxon>
        <taxon>Bacillota</taxon>
        <taxon>Clostridia</taxon>
        <taxon>Peptostreptococcales</taxon>
        <taxon>Caminicellaceae</taxon>
        <taxon>Maledivibacter</taxon>
    </lineage>
</organism>
<dbReference type="InterPro" id="IPR051465">
    <property type="entry name" value="Cell_Envelope_Struct_Comp"/>
</dbReference>
<feature type="coiled-coil region" evidence="2">
    <location>
        <begin position="957"/>
        <end position="997"/>
    </location>
</feature>
<evidence type="ECO:0000256" key="1">
    <source>
        <dbReference type="ARBA" id="ARBA00022737"/>
    </source>
</evidence>
<evidence type="ECO:0000259" key="4">
    <source>
        <dbReference type="PROSITE" id="PS51272"/>
    </source>
</evidence>
<keyword evidence="1" id="KW-0677">Repeat</keyword>
<evidence type="ECO:0000313" key="6">
    <source>
        <dbReference type="Proteomes" id="UP000190285"/>
    </source>
</evidence>
<evidence type="ECO:0000256" key="2">
    <source>
        <dbReference type="SAM" id="Coils"/>
    </source>
</evidence>
<dbReference type="OrthoDB" id="174569at2"/>
<feature type="domain" description="SLH" evidence="4">
    <location>
        <begin position="20"/>
        <end position="83"/>
    </location>
</feature>
<feature type="chain" id="PRO_5013364142" evidence="3">
    <location>
        <begin position="24"/>
        <end position="1087"/>
    </location>
</feature>
<reference evidence="5 6" key="1">
    <citation type="submission" date="2017-02" db="EMBL/GenBank/DDBJ databases">
        <authorList>
            <person name="Peterson S.W."/>
        </authorList>
    </citation>
    <scope>NUCLEOTIDE SEQUENCE [LARGE SCALE GENOMIC DNA]</scope>
    <source>
        <strain evidence="5 6">M1</strain>
    </source>
</reference>
<keyword evidence="6" id="KW-1185">Reference proteome</keyword>
<gene>
    <name evidence="5" type="ORF">SAMN02194393_01586</name>
</gene>
<keyword evidence="3" id="KW-0732">Signal</keyword>
<dbReference type="Gene3D" id="1.20.1270.90">
    <property type="entry name" value="AF1782-like"/>
    <property type="match status" value="1"/>
</dbReference>
<dbReference type="Pfam" id="PF00395">
    <property type="entry name" value="SLH"/>
    <property type="match status" value="2"/>
</dbReference>
<dbReference type="Pfam" id="PF07554">
    <property type="entry name" value="FIVAR"/>
    <property type="match status" value="1"/>
</dbReference>
<dbReference type="EMBL" id="FUZT01000003">
    <property type="protein sequence ID" value="SKC58134.1"/>
    <property type="molecule type" value="Genomic_DNA"/>
</dbReference>
<keyword evidence="2" id="KW-0175">Coiled coil</keyword>
<proteinExistence type="predicted"/>
<name>A0A1T5K3I2_9FIRM</name>
<protein>
    <submittedName>
        <fullName evidence="5">S-layer homology domain-containing protein</fullName>
    </submittedName>
</protein>
<feature type="domain" description="SLH" evidence="4">
    <location>
        <begin position="84"/>
        <end position="147"/>
    </location>
</feature>
<dbReference type="PROSITE" id="PS51272">
    <property type="entry name" value="SLH"/>
    <property type="match status" value="2"/>
</dbReference>
<accession>A0A1T5K3I2</accession>
<dbReference type="PANTHER" id="PTHR43308">
    <property type="entry name" value="OUTER MEMBRANE PROTEIN ALPHA-RELATED"/>
    <property type="match status" value="1"/>
</dbReference>
<dbReference type="Proteomes" id="UP000190285">
    <property type="component" value="Unassembled WGS sequence"/>
</dbReference>